<accession>A0A225ASA1</accession>
<comment type="caution">
    <text evidence="2">The sequence shown here is derived from an EMBL/GenBank/DDBJ whole genome shotgun (WGS) entry which is preliminary data.</text>
</comment>
<feature type="compositionally biased region" description="Low complexity" evidence="1">
    <location>
        <begin position="1"/>
        <end position="14"/>
    </location>
</feature>
<dbReference type="RefSeq" id="XP_020120279.1">
    <property type="nucleotide sequence ID" value="XM_020267222.1"/>
</dbReference>
<feature type="compositionally biased region" description="Basic and acidic residues" evidence="1">
    <location>
        <begin position="209"/>
        <end position="221"/>
    </location>
</feature>
<feature type="region of interest" description="Disordered" evidence="1">
    <location>
        <begin position="201"/>
        <end position="221"/>
    </location>
</feature>
<feature type="compositionally biased region" description="Basic and acidic residues" evidence="1">
    <location>
        <begin position="15"/>
        <end position="26"/>
    </location>
</feature>
<protein>
    <submittedName>
        <fullName evidence="2">Uncharacterized protein</fullName>
    </submittedName>
</protein>
<proteinExistence type="predicted"/>
<evidence type="ECO:0000313" key="2">
    <source>
        <dbReference type="EMBL" id="OKL60158.1"/>
    </source>
</evidence>
<feature type="region of interest" description="Disordered" evidence="1">
    <location>
        <begin position="1"/>
        <end position="26"/>
    </location>
</feature>
<dbReference type="Proteomes" id="UP000214365">
    <property type="component" value="Unassembled WGS sequence"/>
</dbReference>
<name>A0A225ASA1_TALAT</name>
<dbReference type="OrthoDB" id="4224004at2759"/>
<dbReference type="AlphaFoldDB" id="A0A225ASA1"/>
<sequence length="263" mass="30583">MASSPSVSTSSIHSHAPDERGPHFRLQDCPPDEPVIIVQPNEALLLPLSQHSLHRKLEVTAHQSLQDLSIGSRSLADDLIMLTSSAGVIFGRIPNELSDVGFTKWLELFIDYISHNEQASWWHTDYSGPWACYVFVPMNKRRTKWMYPNTKNGRSRPLTILGMLDTYAETKSWQLRLPGWEHAEDRVAEIRGKCYVPALSNPKQRKRRQDTQHRPKQLPREGWRPSTEIRFVWDPVEQIRELRLRDQEWTDELVLERVEMSLI</sequence>
<organism evidence="2 3">
    <name type="scientific">Talaromyces atroroseus</name>
    <dbReference type="NCBI Taxonomy" id="1441469"/>
    <lineage>
        <taxon>Eukaryota</taxon>
        <taxon>Fungi</taxon>
        <taxon>Dikarya</taxon>
        <taxon>Ascomycota</taxon>
        <taxon>Pezizomycotina</taxon>
        <taxon>Eurotiomycetes</taxon>
        <taxon>Eurotiomycetidae</taxon>
        <taxon>Eurotiales</taxon>
        <taxon>Trichocomaceae</taxon>
        <taxon>Talaromyces</taxon>
        <taxon>Talaromyces sect. Trachyspermi</taxon>
    </lineage>
</organism>
<evidence type="ECO:0000256" key="1">
    <source>
        <dbReference type="SAM" id="MobiDB-lite"/>
    </source>
</evidence>
<gene>
    <name evidence="2" type="ORF">UA08_04902</name>
</gene>
<dbReference type="GeneID" id="31004657"/>
<keyword evidence="3" id="KW-1185">Reference proteome</keyword>
<reference evidence="2 3" key="1">
    <citation type="submission" date="2015-06" db="EMBL/GenBank/DDBJ databases">
        <title>Talaromyces atroroseus IBT 11181 draft genome.</title>
        <authorList>
            <person name="Rasmussen K.B."/>
            <person name="Rasmussen S."/>
            <person name="Petersen B."/>
            <person name="Sicheritz-Ponten T."/>
            <person name="Mortensen U.H."/>
            <person name="Thrane U."/>
        </authorList>
    </citation>
    <scope>NUCLEOTIDE SEQUENCE [LARGE SCALE GENOMIC DNA]</scope>
    <source>
        <strain evidence="2 3">IBT 11181</strain>
    </source>
</reference>
<evidence type="ECO:0000313" key="3">
    <source>
        <dbReference type="Proteomes" id="UP000214365"/>
    </source>
</evidence>
<dbReference type="EMBL" id="LFMY01000006">
    <property type="protein sequence ID" value="OKL60158.1"/>
    <property type="molecule type" value="Genomic_DNA"/>
</dbReference>